<evidence type="ECO:0000313" key="2">
    <source>
        <dbReference type="Proteomes" id="UP000688947"/>
    </source>
</evidence>
<evidence type="ECO:0000313" key="1">
    <source>
        <dbReference type="EMBL" id="KAG6944142.1"/>
    </source>
</evidence>
<comment type="caution">
    <text evidence="1">The sequence shown here is derived from an EMBL/GenBank/DDBJ whole genome shotgun (WGS) entry which is preliminary data.</text>
</comment>
<organism evidence="1 2">
    <name type="scientific">Phytophthora cactorum</name>
    <dbReference type="NCBI Taxonomy" id="29920"/>
    <lineage>
        <taxon>Eukaryota</taxon>
        <taxon>Sar</taxon>
        <taxon>Stramenopiles</taxon>
        <taxon>Oomycota</taxon>
        <taxon>Peronosporomycetes</taxon>
        <taxon>Peronosporales</taxon>
        <taxon>Peronosporaceae</taxon>
        <taxon>Phytophthora</taxon>
    </lineage>
</organism>
<dbReference type="Proteomes" id="UP000688947">
    <property type="component" value="Unassembled WGS sequence"/>
</dbReference>
<accession>A0A8T1TLI0</accession>
<dbReference type="OrthoDB" id="120795at2759"/>
<sequence length="148" mass="16685">MCNGTNIRGGPCGTKFGLDADGYCDQHRANARRCLGIKKNGEQCENRGRKTHANGYCNYHKSQAPGRTLFVPEYDLARCRGIAASTAQRCLKDFDMHSNGYCCYHQHQVPIARPGKRTTFTPNPVALRFAEQVEKHRCRRGRGRSYTC</sequence>
<name>A0A8T1TLI0_9STRA</name>
<dbReference type="VEuPathDB" id="FungiDB:PC110_g16630"/>
<protein>
    <submittedName>
        <fullName evidence="1">Uncharacterized protein</fullName>
    </submittedName>
</protein>
<dbReference type="EMBL" id="JAENGZ010002312">
    <property type="protein sequence ID" value="KAG6944142.1"/>
    <property type="molecule type" value="Genomic_DNA"/>
</dbReference>
<reference evidence="1" key="1">
    <citation type="submission" date="2021-01" db="EMBL/GenBank/DDBJ databases">
        <title>Phytophthora aleatoria, a newly-described species from Pinus radiata is distinct from Phytophthora cactorum isolates based on comparative genomics.</title>
        <authorList>
            <person name="Mcdougal R."/>
            <person name="Panda P."/>
            <person name="Williams N."/>
            <person name="Studholme D.J."/>
        </authorList>
    </citation>
    <scope>NUCLEOTIDE SEQUENCE</scope>
    <source>
        <strain evidence="1">NZFS 3830</strain>
    </source>
</reference>
<proteinExistence type="predicted"/>
<gene>
    <name evidence="1" type="ORF">JG687_00018021</name>
</gene>
<dbReference type="AlphaFoldDB" id="A0A8T1TLI0"/>